<protein>
    <submittedName>
        <fullName evidence="1">Uncharacterized protein</fullName>
    </submittedName>
</protein>
<name>A0A1K1SZT1_9BACT</name>
<dbReference type="EMBL" id="FPIZ01000043">
    <property type="protein sequence ID" value="SFW89873.1"/>
    <property type="molecule type" value="Genomic_DNA"/>
</dbReference>
<dbReference type="STRING" id="1004.SAMN05661012_06517"/>
<reference evidence="1 2" key="1">
    <citation type="submission" date="2016-11" db="EMBL/GenBank/DDBJ databases">
        <authorList>
            <person name="Jaros S."/>
            <person name="Januszkiewicz K."/>
            <person name="Wedrychowicz H."/>
        </authorList>
    </citation>
    <scope>NUCLEOTIDE SEQUENCE [LARGE SCALE GENOMIC DNA]</scope>
    <source>
        <strain evidence="1 2">DSM 784</strain>
    </source>
</reference>
<dbReference type="Proteomes" id="UP000183788">
    <property type="component" value="Unassembled WGS sequence"/>
</dbReference>
<organism evidence="1 2">
    <name type="scientific">Chitinophaga sancti</name>
    <dbReference type="NCBI Taxonomy" id="1004"/>
    <lineage>
        <taxon>Bacteria</taxon>
        <taxon>Pseudomonadati</taxon>
        <taxon>Bacteroidota</taxon>
        <taxon>Chitinophagia</taxon>
        <taxon>Chitinophagales</taxon>
        <taxon>Chitinophagaceae</taxon>
        <taxon>Chitinophaga</taxon>
    </lineage>
</organism>
<accession>A0A1K1SZT1</accession>
<gene>
    <name evidence="1" type="ORF">SAMN05661012_06517</name>
</gene>
<evidence type="ECO:0000313" key="2">
    <source>
        <dbReference type="Proteomes" id="UP000183788"/>
    </source>
</evidence>
<sequence length="107" mass="12445">MENMKILSDFFTAAQTDPRIGLNHIGLFASLYQYWLNQNCPVPLKLFCSEAKQLAKVLSNASYYRYVRDLDCFGYIRYVPSLKRNVPSSLYFETTNRRENGKCDNAK</sequence>
<proteinExistence type="predicted"/>
<evidence type="ECO:0000313" key="1">
    <source>
        <dbReference type="EMBL" id="SFW89873.1"/>
    </source>
</evidence>
<dbReference type="AlphaFoldDB" id="A0A1K1SZT1"/>